<name>A0ABZ2B8D9_9HYPH</name>
<reference evidence="1" key="1">
    <citation type="submission" date="2023-08" db="EMBL/GenBank/DDBJ databases">
        <title>Complete genome sequence of Sinorhizobium chiapanecum ITTG S70 isolated from Acaciella angustissima nodules in Chiapas-Mexico.</title>
        <authorList>
            <person name="Rincon-Rosales R."/>
            <person name="Rogel M.A."/>
            <person name="Rincon-Medina C.I."/>
            <person name="Guerrero G."/>
            <person name="Manzano-Gomez L.A."/>
            <person name="Lopez-Lopez A."/>
            <person name="Rincon Molina F.A."/>
            <person name="Martinez-Romero E."/>
        </authorList>
    </citation>
    <scope>NUCLEOTIDE SEQUENCE</scope>
    <source>
        <strain evidence="1">ITTG S70</strain>
    </source>
</reference>
<evidence type="ECO:0000313" key="2">
    <source>
        <dbReference type="Proteomes" id="UP001432360"/>
    </source>
</evidence>
<dbReference type="Proteomes" id="UP001432360">
    <property type="component" value="Chromosome"/>
</dbReference>
<protein>
    <submittedName>
        <fullName evidence="1">Uncharacterized protein</fullName>
    </submittedName>
</protein>
<evidence type="ECO:0000313" key="1">
    <source>
        <dbReference type="EMBL" id="WVT03663.1"/>
    </source>
</evidence>
<dbReference type="RefSeq" id="WP_331372873.1">
    <property type="nucleotide sequence ID" value="NZ_CP133148.1"/>
</dbReference>
<gene>
    <name evidence="1" type="ORF">RB548_19665</name>
</gene>
<accession>A0ABZ2B8D9</accession>
<keyword evidence="2" id="KW-1185">Reference proteome</keyword>
<sequence>MKAMEDNRLPRAIALLEYVGTHSTTITYGEFADIIGGMIAQGVGHFLTKEVAPYCRANGLPPLWVLIVNARTGQNGYKAEATPADIAACYAYFRPRKAS</sequence>
<proteinExistence type="predicted"/>
<dbReference type="EMBL" id="CP133148">
    <property type="protein sequence ID" value="WVT03663.1"/>
    <property type="molecule type" value="Genomic_DNA"/>
</dbReference>
<organism evidence="1 2">
    <name type="scientific">Sinorhizobium chiapasense</name>
    <dbReference type="NCBI Taxonomy" id="501572"/>
    <lineage>
        <taxon>Bacteria</taxon>
        <taxon>Pseudomonadati</taxon>
        <taxon>Pseudomonadota</taxon>
        <taxon>Alphaproteobacteria</taxon>
        <taxon>Hyphomicrobiales</taxon>
        <taxon>Rhizobiaceae</taxon>
        <taxon>Sinorhizobium/Ensifer group</taxon>
        <taxon>Sinorhizobium</taxon>
    </lineage>
</organism>